<sequence length="178" mass="19841">MKHTHLTLICHARTDAQRIGRFHLGEDPLLPLDPPPTRPDAARVLIAPELRARQTAEALGLVGPLDSALRDCDFGRWQGMSIKHLEQQDPAGLGLWLGSPDAAPHGGESVSQLCARVAQWLSELPRQGEWLAVTHPMVIRATLLHVLEAPLEAFHQIDVLPLAQVHFSHYGRWRLRIE</sequence>
<dbReference type="Gene3D" id="3.40.50.1240">
    <property type="entry name" value="Phosphoglycerate mutase-like"/>
    <property type="match status" value="1"/>
</dbReference>
<proteinExistence type="predicted"/>
<reference evidence="2" key="1">
    <citation type="submission" date="2017-06" db="EMBL/GenBank/DDBJ databases">
        <authorList>
            <person name="Varghese N."/>
            <person name="Submissions S."/>
        </authorList>
    </citation>
    <scope>NUCLEOTIDE SEQUENCE [LARGE SCALE GENOMIC DNA]</scope>
    <source>
        <strain evidence="2">DSM 22348</strain>
    </source>
</reference>
<dbReference type="RefSeq" id="WP_042129333.1">
    <property type="nucleotide sequence ID" value="NZ_FZOL01000008.1"/>
</dbReference>
<dbReference type="InterPro" id="IPR029033">
    <property type="entry name" value="His_PPase_superfam"/>
</dbReference>
<evidence type="ECO:0000313" key="2">
    <source>
        <dbReference type="Proteomes" id="UP000198407"/>
    </source>
</evidence>
<protein>
    <submittedName>
        <fullName evidence="1">Broad specificity phosphatase PhoE</fullName>
    </submittedName>
</protein>
<dbReference type="EMBL" id="FZOL01000008">
    <property type="protein sequence ID" value="SNS44935.1"/>
    <property type="molecule type" value="Genomic_DNA"/>
</dbReference>
<keyword evidence="2" id="KW-1185">Reference proteome</keyword>
<accession>A0A239EJU7</accession>
<dbReference type="Proteomes" id="UP000198407">
    <property type="component" value="Unassembled WGS sequence"/>
</dbReference>
<name>A0A239EJU7_9PSED</name>
<evidence type="ECO:0000313" key="1">
    <source>
        <dbReference type="EMBL" id="SNS44935.1"/>
    </source>
</evidence>
<dbReference type="OrthoDB" id="7502553at2"/>
<dbReference type="Pfam" id="PF00300">
    <property type="entry name" value="His_Phos_1"/>
    <property type="match status" value="1"/>
</dbReference>
<gene>
    <name evidence="1" type="ORF">SAMN05444352_10836</name>
</gene>
<organism evidence="1 2">
    <name type="scientific">Pseudomonas japonica</name>
    <dbReference type="NCBI Taxonomy" id="256466"/>
    <lineage>
        <taxon>Bacteria</taxon>
        <taxon>Pseudomonadati</taxon>
        <taxon>Pseudomonadota</taxon>
        <taxon>Gammaproteobacteria</taxon>
        <taxon>Pseudomonadales</taxon>
        <taxon>Pseudomonadaceae</taxon>
        <taxon>Pseudomonas</taxon>
    </lineage>
</organism>
<dbReference type="SUPFAM" id="SSF53254">
    <property type="entry name" value="Phosphoglycerate mutase-like"/>
    <property type="match status" value="1"/>
</dbReference>
<dbReference type="InterPro" id="IPR013078">
    <property type="entry name" value="His_Pase_superF_clade-1"/>
</dbReference>
<dbReference type="SMART" id="SM00855">
    <property type="entry name" value="PGAM"/>
    <property type="match status" value="1"/>
</dbReference>
<dbReference type="STRING" id="1215104.GCA_000730585_00669"/>
<dbReference type="AlphaFoldDB" id="A0A239EJU7"/>